<dbReference type="GeneID" id="63660910"/>
<evidence type="ECO:0000259" key="4">
    <source>
        <dbReference type="Pfam" id="PF03946"/>
    </source>
</evidence>
<accession>A0A7T0Q4Y9</accession>
<reference evidence="5" key="1">
    <citation type="journal article" date="2021" name="Genome Biol.">
        <title>Evolutionary history of mitochondrial genomes in Discoba, including the extreme halophile Pleurostomum flabellatum (Heterolobosea).</title>
        <authorList>
            <person name="Ettahi K."/>
            <person name="Lhee D.H."/>
            <person name="Sung J.Y."/>
            <person name="Simpson A.G.B."/>
            <person name="Park J.S."/>
            <person name="Yoon H.S."/>
        </authorList>
    </citation>
    <scope>NUCLEOTIDE SEQUENCE</scope>
</reference>
<dbReference type="GO" id="GO:0003735">
    <property type="term" value="F:structural constituent of ribosome"/>
    <property type="evidence" value="ECO:0007669"/>
    <property type="project" value="InterPro"/>
</dbReference>
<dbReference type="GO" id="GO:0005840">
    <property type="term" value="C:ribosome"/>
    <property type="evidence" value="ECO:0007669"/>
    <property type="project" value="UniProtKB-KW"/>
</dbReference>
<dbReference type="EMBL" id="MT843578">
    <property type="protein sequence ID" value="QPL15621.1"/>
    <property type="molecule type" value="Genomic_DNA"/>
</dbReference>
<evidence type="ECO:0000256" key="3">
    <source>
        <dbReference type="ARBA" id="ARBA00023274"/>
    </source>
</evidence>
<name>A0A7T0Q4Y9_9EUKA</name>
<dbReference type="InterPro" id="IPR000911">
    <property type="entry name" value="Ribosomal_uL11"/>
</dbReference>
<dbReference type="SMART" id="SM00649">
    <property type="entry name" value="RL11"/>
    <property type="match status" value="1"/>
</dbReference>
<dbReference type="InterPro" id="IPR036796">
    <property type="entry name" value="Ribosomal_uL11_N_sf"/>
</dbReference>
<dbReference type="Gene3D" id="3.30.1550.10">
    <property type="entry name" value="Ribosomal protein L11/L12, N-terminal domain"/>
    <property type="match status" value="1"/>
</dbReference>
<protein>
    <submittedName>
        <fullName evidence="5">60S ribosomal protein L11</fullName>
    </submittedName>
</protein>
<organism evidence="5">
    <name type="scientific">Pleurostomum flabellatum</name>
    <dbReference type="NCBI Taxonomy" id="405751"/>
    <lineage>
        <taxon>Eukaryota</taxon>
        <taxon>Discoba</taxon>
        <taxon>Heterolobosea</taxon>
        <taxon>Tulamoebidae</taxon>
        <taxon>Pleurostomum</taxon>
    </lineage>
</organism>
<evidence type="ECO:0000313" key="5">
    <source>
        <dbReference type="EMBL" id="QPL15621.1"/>
    </source>
</evidence>
<dbReference type="HAMAP" id="MF_00736">
    <property type="entry name" value="Ribosomal_uL11"/>
    <property type="match status" value="1"/>
</dbReference>
<comment type="similarity">
    <text evidence="1">Belongs to the universal ribosomal protein uL11 family.</text>
</comment>
<dbReference type="InterPro" id="IPR020784">
    <property type="entry name" value="Ribosomal_uL11_N"/>
</dbReference>
<dbReference type="RefSeq" id="YP_010049279.1">
    <property type="nucleotide sequence ID" value="NC_054363.1"/>
</dbReference>
<dbReference type="Pfam" id="PF03946">
    <property type="entry name" value="Ribosomal_L11_N"/>
    <property type="match status" value="1"/>
</dbReference>
<dbReference type="AlphaFoldDB" id="A0A7T0Q4Y9"/>
<keyword evidence="3" id="KW-0687">Ribonucleoprotein</keyword>
<dbReference type="SUPFAM" id="SSF54747">
    <property type="entry name" value="Ribosomal L11/L12e N-terminal domain"/>
    <property type="match status" value="1"/>
</dbReference>
<keyword evidence="2 5" id="KW-0689">Ribosomal protein</keyword>
<geneLocation type="mitochondrion" evidence="5"/>
<evidence type="ECO:0000256" key="2">
    <source>
        <dbReference type="ARBA" id="ARBA00022980"/>
    </source>
</evidence>
<evidence type="ECO:0000256" key="1">
    <source>
        <dbReference type="ARBA" id="ARBA00010537"/>
    </source>
</evidence>
<sequence length="150" mass="17456">MKLLSLVRLKIFSKEASSKEPVGPTLGQFGIPIMDFCKKFNSITDKFLSRVPLRVVLFNYGGQKYDFIIRFPDFQFFLKLIFGVSEGCKKPKKLNRSNYILPITRYILFELVNYVCLHDFQFSSYGSLNKTRNCIKLRDSMYSGGFFLIN</sequence>
<dbReference type="GO" id="GO:0006412">
    <property type="term" value="P:translation"/>
    <property type="evidence" value="ECO:0007669"/>
    <property type="project" value="InterPro"/>
</dbReference>
<gene>
    <name evidence="5" type="primary">rpl11</name>
</gene>
<keyword evidence="5" id="KW-0496">Mitochondrion</keyword>
<proteinExistence type="inferred from homology"/>
<dbReference type="GO" id="GO:1990904">
    <property type="term" value="C:ribonucleoprotein complex"/>
    <property type="evidence" value="ECO:0007669"/>
    <property type="project" value="UniProtKB-KW"/>
</dbReference>
<feature type="domain" description="Large ribosomal subunit protein uL11 N-terminal" evidence="4">
    <location>
        <begin position="7"/>
        <end position="55"/>
    </location>
</feature>